<protein>
    <submittedName>
        <fullName evidence="1">24505_t:CDS:1</fullName>
    </submittedName>
</protein>
<comment type="caution">
    <text evidence="1">The sequence shown here is derived from an EMBL/GenBank/DDBJ whole genome shotgun (WGS) entry which is preliminary data.</text>
</comment>
<gene>
    <name evidence="1" type="ORF">RPERSI_LOCUS8012</name>
</gene>
<proteinExistence type="predicted"/>
<accession>A0ACA9NJP7</accession>
<reference evidence="1" key="1">
    <citation type="submission" date="2021-06" db="EMBL/GenBank/DDBJ databases">
        <authorList>
            <person name="Kallberg Y."/>
            <person name="Tangrot J."/>
            <person name="Rosling A."/>
        </authorList>
    </citation>
    <scope>NUCLEOTIDE SEQUENCE</scope>
    <source>
        <strain evidence="1">MA461A</strain>
    </source>
</reference>
<dbReference type="EMBL" id="CAJVQC010014088">
    <property type="protein sequence ID" value="CAG8654292.1"/>
    <property type="molecule type" value="Genomic_DNA"/>
</dbReference>
<name>A0ACA9NJP7_9GLOM</name>
<organism evidence="1 2">
    <name type="scientific">Racocetra persica</name>
    <dbReference type="NCBI Taxonomy" id="160502"/>
    <lineage>
        <taxon>Eukaryota</taxon>
        <taxon>Fungi</taxon>
        <taxon>Fungi incertae sedis</taxon>
        <taxon>Mucoromycota</taxon>
        <taxon>Glomeromycotina</taxon>
        <taxon>Glomeromycetes</taxon>
        <taxon>Diversisporales</taxon>
        <taxon>Gigasporaceae</taxon>
        <taxon>Racocetra</taxon>
    </lineage>
</organism>
<dbReference type="Proteomes" id="UP000789920">
    <property type="component" value="Unassembled WGS sequence"/>
</dbReference>
<feature type="non-terminal residue" evidence="1">
    <location>
        <position position="1"/>
    </location>
</feature>
<sequence>ADKECKKFRESNFTIHPNAIYTSRPLSKHISECITLIDSEQIELLFVVEFFKTISQSSH</sequence>
<keyword evidence="2" id="KW-1185">Reference proteome</keyword>
<evidence type="ECO:0000313" key="1">
    <source>
        <dbReference type="EMBL" id="CAG8654292.1"/>
    </source>
</evidence>
<evidence type="ECO:0000313" key="2">
    <source>
        <dbReference type="Proteomes" id="UP000789920"/>
    </source>
</evidence>